<reference evidence="6" key="1">
    <citation type="journal article" date="2011" name="Genome Res.">
        <title>Phylogeny-wide analysis of social amoeba genomes highlights ancient origins for complex intercellular communication.</title>
        <authorList>
            <person name="Heidel A.J."/>
            <person name="Lawal H.M."/>
            <person name="Felder M."/>
            <person name="Schilde C."/>
            <person name="Helps N.R."/>
            <person name="Tunggal B."/>
            <person name="Rivero F."/>
            <person name="John U."/>
            <person name="Schleicher M."/>
            <person name="Eichinger L."/>
            <person name="Platzer M."/>
            <person name="Noegel A.A."/>
            <person name="Schaap P."/>
            <person name="Gloeckner G."/>
        </authorList>
    </citation>
    <scope>NUCLEOTIDE SEQUENCE [LARGE SCALE GENOMIC DNA]</scope>
    <source>
        <strain evidence="6">SH3</strain>
    </source>
</reference>
<gene>
    <name evidence="5" type="primary">mocs3</name>
    <name evidence="5" type="ORF">DFA_01615</name>
</gene>
<dbReference type="GO" id="GO:0042292">
    <property type="term" value="F:URM1 activating enzyme activity"/>
    <property type="evidence" value="ECO:0007669"/>
    <property type="project" value="TreeGrafter"/>
</dbReference>
<keyword evidence="3" id="KW-0067">ATP-binding</keyword>
<dbReference type="Pfam" id="PF00899">
    <property type="entry name" value="ThiF"/>
    <property type="match status" value="1"/>
</dbReference>
<dbReference type="FunFam" id="3.40.50.720:FF:000033">
    <property type="entry name" value="Adenylyltransferase and sulfurtransferase MOCS3"/>
    <property type="match status" value="1"/>
</dbReference>
<dbReference type="PROSITE" id="PS51257">
    <property type="entry name" value="PROKAR_LIPOPROTEIN"/>
    <property type="match status" value="1"/>
</dbReference>
<dbReference type="Proteomes" id="UP000007797">
    <property type="component" value="Unassembled WGS sequence"/>
</dbReference>
<feature type="domain" description="Rhodanese" evidence="4">
    <location>
        <begin position="271"/>
        <end position="377"/>
    </location>
</feature>
<evidence type="ECO:0000259" key="4">
    <source>
        <dbReference type="PROSITE" id="PS50206"/>
    </source>
</evidence>
<keyword evidence="6" id="KW-1185">Reference proteome</keyword>
<dbReference type="InterPro" id="IPR045886">
    <property type="entry name" value="ThiF/MoeB/HesA"/>
</dbReference>
<dbReference type="OMA" id="IPDVGMD"/>
<dbReference type="GO" id="GO:0005524">
    <property type="term" value="F:ATP binding"/>
    <property type="evidence" value="ECO:0007669"/>
    <property type="project" value="UniProtKB-KW"/>
</dbReference>
<keyword evidence="2" id="KW-0547">Nucleotide-binding</keyword>
<sequence>MLKAKVLIVGAGGLGCPVALYLACAGVGTIGIVDYDAVELGNLHRQVGHTESRQGVSKAESLAMSIKERNSDIQTIVHETMFTSDTAMEIVQHYDIVIDASDNVATRYLCNDCCILAGKPLVSGSALKWDGQLTVYNYGPTCPCYRCIFPTPPPADTVTKCSDGGVLGPIVGVIGSMQALEAIKIISKVDGVLAGRLVIYDGQQATFKTVRLRTRRPNCVVCGDAPTITQLIDYTQFCQSPYSESSGKAADRIDTNLIVSCKDYHQHVYTTNSPHILLDVRPKIQFDICSIPNSINIPVDELNKSDNINKIDQLISHDSSLPSMLQKLTNQYHHLILLLILIFHSDCMYREKESNVVIKHIRDGLLGWSDDIDPSFPIY</sequence>
<accession>F4PTQ9</accession>
<dbReference type="KEGG" id="dfa:DFA_01615"/>
<name>F4PTQ9_CACFS</name>
<proteinExistence type="predicted"/>
<dbReference type="AlphaFoldDB" id="F4PTQ9"/>
<dbReference type="PANTHER" id="PTHR10953">
    <property type="entry name" value="UBIQUITIN-ACTIVATING ENZYME E1"/>
    <property type="match status" value="1"/>
</dbReference>
<dbReference type="GO" id="GO:0004792">
    <property type="term" value="F:thiosulfate-cyanide sulfurtransferase activity"/>
    <property type="evidence" value="ECO:0007669"/>
    <property type="project" value="TreeGrafter"/>
</dbReference>
<keyword evidence="1" id="KW-0808">Transferase</keyword>
<dbReference type="InterPro" id="IPR036873">
    <property type="entry name" value="Rhodanese-like_dom_sf"/>
</dbReference>
<dbReference type="GO" id="GO:0016779">
    <property type="term" value="F:nucleotidyltransferase activity"/>
    <property type="evidence" value="ECO:0007669"/>
    <property type="project" value="TreeGrafter"/>
</dbReference>
<dbReference type="InterPro" id="IPR001763">
    <property type="entry name" value="Rhodanese-like_dom"/>
</dbReference>
<dbReference type="InterPro" id="IPR000594">
    <property type="entry name" value="ThiF_NAD_FAD-bd"/>
</dbReference>
<dbReference type="STRING" id="1054147.F4PTQ9"/>
<dbReference type="Gene3D" id="3.40.250.10">
    <property type="entry name" value="Rhodanese-like domain"/>
    <property type="match status" value="1"/>
</dbReference>
<evidence type="ECO:0000313" key="6">
    <source>
        <dbReference type="Proteomes" id="UP000007797"/>
    </source>
</evidence>
<dbReference type="RefSeq" id="XP_004359579.1">
    <property type="nucleotide sequence ID" value="XM_004359522.1"/>
</dbReference>
<evidence type="ECO:0000256" key="2">
    <source>
        <dbReference type="ARBA" id="ARBA00022741"/>
    </source>
</evidence>
<dbReference type="SUPFAM" id="SSF69572">
    <property type="entry name" value="Activating enzymes of the ubiquitin-like proteins"/>
    <property type="match status" value="1"/>
</dbReference>
<dbReference type="EMBL" id="GL883010">
    <property type="protein sequence ID" value="EGG21729.1"/>
    <property type="molecule type" value="Genomic_DNA"/>
</dbReference>
<dbReference type="CDD" id="cd00757">
    <property type="entry name" value="ThiF_MoeB_HesA_family"/>
    <property type="match status" value="1"/>
</dbReference>
<dbReference type="InterPro" id="IPR035985">
    <property type="entry name" value="Ubiquitin-activating_enz"/>
</dbReference>
<evidence type="ECO:0000256" key="3">
    <source>
        <dbReference type="ARBA" id="ARBA00022840"/>
    </source>
</evidence>
<dbReference type="GO" id="GO:0005737">
    <property type="term" value="C:cytoplasm"/>
    <property type="evidence" value="ECO:0007669"/>
    <property type="project" value="TreeGrafter"/>
</dbReference>
<dbReference type="PROSITE" id="PS50206">
    <property type="entry name" value="RHODANESE_3"/>
    <property type="match status" value="1"/>
</dbReference>
<dbReference type="OrthoDB" id="10261062at2759"/>
<dbReference type="SMART" id="SM00450">
    <property type="entry name" value="RHOD"/>
    <property type="match status" value="1"/>
</dbReference>
<evidence type="ECO:0000313" key="5">
    <source>
        <dbReference type="EMBL" id="EGG21729.1"/>
    </source>
</evidence>
<evidence type="ECO:0000256" key="1">
    <source>
        <dbReference type="ARBA" id="ARBA00022679"/>
    </source>
</evidence>
<protein>
    <submittedName>
        <fullName evidence="5">Molybdenum cofactor synthesis 3</fullName>
    </submittedName>
</protein>
<dbReference type="PANTHER" id="PTHR10953:SF102">
    <property type="entry name" value="ADENYLYLTRANSFERASE AND SULFURTRANSFERASE MOCS3"/>
    <property type="match status" value="1"/>
</dbReference>
<dbReference type="Gene3D" id="3.40.50.720">
    <property type="entry name" value="NAD(P)-binding Rossmann-like Domain"/>
    <property type="match status" value="1"/>
</dbReference>
<organism evidence="5 6">
    <name type="scientific">Cavenderia fasciculata</name>
    <name type="common">Slime mold</name>
    <name type="synonym">Dictyostelium fasciculatum</name>
    <dbReference type="NCBI Taxonomy" id="261658"/>
    <lineage>
        <taxon>Eukaryota</taxon>
        <taxon>Amoebozoa</taxon>
        <taxon>Evosea</taxon>
        <taxon>Eumycetozoa</taxon>
        <taxon>Dictyostelia</taxon>
        <taxon>Acytosteliales</taxon>
        <taxon>Cavenderiaceae</taxon>
        <taxon>Cavenderia</taxon>
    </lineage>
</organism>
<dbReference type="GeneID" id="14872906"/>